<name>A0A4R9AH92_9MICO</name>
<dbReference type="Pfam" id="PF03372">
    <property type="entry name" value="Exo_endo_phos"/>
    <property type="match status" value="1"/>
</dbReference>
<dbReference type="InterPro" id="IPR023198">
    <property type="entry name" value="PGP-like_dom2"/>
</dbReference>
<keyword evidence="2" id="KW-0378">Hydrolase</keyword>
<gene>
    <name evidence="2" type="ORF">E3T39_06305</name>
</gene>
<evidence type="ECO:0000313" key="3">
    <source>
        <dbReference type="Proteomes" id="UP000298170"/>
    </source>
</evidence>
<dbReference type="Gene3D" id="3.40.50.1000">
    <property type="entry name" value="HAD superfamily/HAD-like"/>
    <property type="match status" value="1"/>
</dbReference>
<dbReference type="RefSeq" id="WP_134513853.1">
    <property type="nucleotide sequence ID" value="NZ_SOHJ01000004.1"/>
</dbReference>
<proteinExistence type="predicted"/>
<keyword evidence="3" id="KW-1185">Reference proteome</keyword>
<dbReference type="PANTHER" id="PTHR41349:SF1">
    <property type="entry name" value="PROTEIN CBG08683"/>
    <property type="match status" value="1"/>
</dbReference>
<comment type="caution">
    <text evidence="2">The sequence shown here is derived from an EMBL/GenBank/DDBJ whole genome shotgun (WGS) entry which is preliminary data.</text>
</comment>
<reference evidence="2 3" key="1">
    <citation type="submission" date="2019-03" db="EMBL/GenBank/DDBJ databases">
        <title>Genomics of glacier-inhabiting Cryobacterium strains.</title>
        <authorList>
            <person name="Liu Q."/>
            <person name="Xin Y.-H."/>
        </authorList>
    </citation>
    <scope>NUCLEOTIDE SEQUENCE [LARGE SCALE GENOMIC DNA]</scope>
    <source>
        <strain evidence="2 3">Sr39</strain>
    </source>
</reference>
<dbReference type="EMBL" id="SOHJ01000004">
    <property type="protein sequence ID" value="TFD61646.1"/>
    <property type="molecule type" value="Genomic_DNA"/>
</dbReference>
<organism evidence="2 3">
    <name type="scientific">Cryobacterium suzukii</name>
    <dbReference type="NCBI Taxonomy" id="1259198"/>
    <lineage>
        <taxon>Bacteria</taxon>
        <taxon>Bacillati</taxon>
        <taxon>Actinomycetota</taxon>
        <taxon>Actinomycetes</taxon>
        <taxon>Micrococcales</taxon>
        <taxon>Microbacteriaceae</taxon>
        <taxon>Cryobacterium</taxon>
    </lineage>
</organism>
<sequence>MQVQFLNTSIDVSASLLPGAASAIIFDCDGLLADTEDLWLRAVAACADARGAALTDLATFRGGSIDDVAAQLVMILTGAGLSTPLAGELEVALSEEFQSLIAQEATPMPGAVALVSELASRFPVAVASNSPRALLDQILDRIGVGDLITCSVARDEVSAGKPAPELYVAALRKLHELDSSVTAETAVAFEDSAVGAVAAMSAGLLVVGVNADPAAVLDCHVRHTTLLDEELIDWARIVDREKPVQFGPHTLAHGAFDAVTSTLTVQCQYPAEQSARVQVYAQGDCLWNELPAGRPVASASVLTESKSVSMDLAHLSEGTYRFLLVMDGVVPEWNGRTGEFTVHSTRPEGPAAAPQAAAPAAITPESPEQGVTAMSWNLWFGGCHSNDGHAKQVAYLRESPHSIVALQECFGDHGRRLAAAMGWNIAQQGPDTAVISPYPLMLHRTETDSFATCATVFTPAGAVTVWSVHLWHADYGPYTADDARIPARHTLASRGERRRTAELAEILSEQGRLQREGVVSAQDPILVMGDFNVPSHLDWKPGHRANTVEWPTSRMLEVAGYADAFRVVHPDVGAVPGHTWSPIIPAGEEPRDRIDFIFSRGARALEAFTVAAEIESAAPPMLSATGRRRVGLGGDILGHHLENAWPTDHAAVVARLAWN</sequence>
<dbReference type="Gene3D" id="3.60.10.10">
    <property type="entry name" value="Endonuclease/exonuclease/phosphatase"/>
    <property type="match status" value="1"/>
</dbReference>
<dbReference type="SUPFAM" id="SSF56219">
    <property type="entry name" value="DNase I-like"/>
    <property type="match status" value="1"/>
</dbReference>
<dbReference type="Pfam" id="PF00702">
    <property type="entry name" value="Hydrolase"/>
    <property type="match status" value="1"/>
</dbReference>
<evidence type="ECO:0000313" key="2">
    <source>
        <dbReference type="EMBL" id="TFD61646.1"/>
    </source>
</evidence>
<dbReference type="InterPro" id="IPR036691">
    <property type="entry name" value="Endo/exonu/phosph_ase_sf"/>
</dbReference>
<dbReference type="OrthoDB" id="9812856at2"/>
<dbReference type="Proteomes" id="UP000298170">
    <property type="component" value="Unassembled WGS sequence"/>
</dbReference>
<dbReference type="InterPro" id="IPR036412">
    <property type="entry name" value="HAD-like_sf"/>
</dbReference>
<dbReference type="SUPFAM" id="SSF56784">
    <property type="entry name" value="HAD-like"/>
    <property type="match status" value="1"/>
</dbReference>
<dbReference type="InterPro" id="IPR023214">
    <property type="entry name" value="HAD_sf"/>
</dbReference>
<protein>
    <submittedName>
        <fullName evidence="2">HAD family hydrolase</fullName>
    </submittedName>
</protein>
<dbReference type="GO" id="GO:0016787">
    <property type="term" value="F:hydrolase activity"/>
    <property type="evidence" value="ECO:0007669"/>
    <property type="project" value="UniProtKB-KW"/>
</dbReference>
<dbReference type="PANTHER" id="PTHR41349">
    <property type="match status" value="1"/>
</dbReference>
<accession>A0A4R9AH92</accession>
<dbReference type="AlphaFoldDB" id="A0A4R9AH92"/>
<evidence type="ECO:0000259" key="1">
    <source>
        <dbReference type="Pfam" id="PF03372"/>
    </source>
</evidence>
<dbReference type="SFLD" id="SFLDS00003">
    <property type="entry name" value="Haloacid_Dehalogenase"/>
    <property type="match status" value="1"/>
</dbReference>
<feature type="domain" description="Endonuclease/exonuclease/phosphatase" evidence="1">
    <location>
        <begin position="374"/>
        <end position="649"/>
    </location>
</feature>
<dbReference type="CDD" id="cd07505">
    <property type="entry name" value="HAD_BPGM-like"/>
    <property type="match status" value="1"/>
</dbReference>
<dbReference type="Gene3D" id="1.10.150.240">
    <property type="entry name" value="Putative phosphatase, domain 2"/>
    <property type="match status" value="1"/>
</dbReference>
<dbReference type="InterPro" id="IPR005135">
    <property type="entry name" value="Endo/exonuclease/phosphatase"/>
</dbReference>
<dbReference type="SFLD" id="SFLDG01129">
    <property type="entry name" value="C1.5:_HAD__Beta-PGM__Phosphata"/>
    <property type="match status" value="1"/>
</dbReference>